<dbReference type="AlphaFoldDB" id="A0A8H2WCS8"/>
<evidence type="ECO:0000256" key="1">
    <source>
        <dbReference type="SAM" id="Phobius"/>
    </source>
</evidence>
<comment type="caution">
    <text evidence="2">The sequence shown here is derived from an EMBL/GenBank/DDBJ whole genome shotgun (WGS) entry which is preliminary data.</text>
</comment>
<keyword evidence="1" id="KW-0472">Membrane</keyword>
<dbReference type="Proteomes" id="UP000663846">
    <property type="component" value="Unassembled WGS sequence"/>
</dbReference>
<evidence type="ECO:0000313" key="2">
    <source>
        <dbReference type="EMBL" id="CAE6354585.1"/>
    </source>
</evidence>
<gene>
    <name evidence="2" type="ORF">RDB_LOCUS13657</name>
</gene>
<feature type="transmembrane region" description="Helical" evidence="1">
    <location>
        <begin position="158"/>
        <end position="178"/>
    </location>
</feature>
<name>A0A8H2WCS8_9AGAM</name>
<keyword evidence="1" id="KW-0812">Transmembrane</keyword>
<organism evidence="2 3">
    <name type="scientific">Rhizoctonia solani</name>
    <dbReference type="NCBI Taxonomy" id="456999"/>
    <lineage>
        <taxon>Eukaryota</taxon>
        <taxon>Fungi</taxon>
        <taxon>Dikarya</taxon>
        <taxon>Basidiomycota</taxon>
        <taxon>Agaricomycotina</taxon>
        <taxon>Agaricomycetes</taxon>
        <taxon>Cantharellales</taxon>
        <taxon>Ceratobasidiaceae</taxon>
        <taxon>Rhizoctonia</taxon>
    </lineage>
</organism>
<feature type="transmembrane region" description="Helical" evidence="1">
    <location>
        <begin position="113"/>
        <end position="138"/>
    </location>
</feature>
<sequence>MFLLNRYITPIVLAIDLYDKGGIATYSSHTFCITWYFAEAMWYIVSFGITHVLVAMRVMAIWGRPRWIVFLLSSLWLAYFCSTLGILLASLITKAHTVHFEPLLRVCYLNIAPFLWSCWIPPLLLEIVLFTLSCIQALRAGKFTPRTPIIHVLFRDGALHFVVILACSIFNMITWLVAPPTLVALAKYFSLAMANVMISRLVLNLRSCQAESRSHHFVATPGGGIQVHVSVDEVELGGATWSSKDHDRELYADIGSGAGVSPSQSSIQF</sequence>
<reference evidence="2" key="1">
    <citation type="submission" date="2021-01" db="EMBL/GenBank/DDBJ databases">
        <authorList>
            <person name="Kaushik A."/>
        </authorList>
    </citation>
    <scope>NUCLEOTIDE SEQUENCE</scope>
    <source>
        <strain evidence="2">AG1-1C</strain>
    </source>
</reference>
<dbReference type="EMBL" id="CAJMWS010000071">
    <property type="protein sequence ID" value="CAE6354585.1"/>
    <property type="molecule type" value="Genomic_DNA"/>
</dbReference>
<accession>A0A8H2WCS8</accession>
<keyword evidence="1" id="KW-1133">Transmembrane helix</keyword>
<evidence type="ECO:0000313" key="3">
    <source>
        <dbReference type="Proteomes" id="UP000663846"/>
    </source>
</evidence>
<proteinExistence type="predicted"/>
<feature type="transmembrane region" description="Helical" evidence="1">
    <location>
        <begin position="184"/>
        <end position="203"/>
    </location>
</feature>
<feature type="transmembrane region" description="Helical" evidence="1">
    <location>
        <begin position="40"/>
        <end position="60"/>
    </location>
</feature>
<feature type="transmembrane region" description="Helical" evidence="1">
    <location>
        <begin position="67"/>
        <end position="93"/>
    </location>
</feature>
<protein>
    <submittedName>
        <fullName evidence="2">Uncharacterized protein</fullName>
    </submittedName>
</protein>